<evidence type="ECO:0000259" key="2">
    <source>
        <dbReference type="Pfam" id="PF14371"/>
    </source>
</evidence>
<dbReference type="Proteomes" id="UP000663499">
    <property type="component" value="Chromosome"/>
</dbReference>
<accession>A0A974XGX0</accession>
<gene>
    <name evidence="3" type="ORF">J0B03_11610</name>
</gene>
<evidence type="ECO:0000256" key="1">
    <source>
        <dbReference type="SAM" id="MobiDB-lite"/>
    </source>
</evidence>
<reference evidence="3" key="1">
    <citation type="submission" date="2021-03" db="EMBL/GenBank/DDBJ databases">
        <title>Alkalibacter marinus sp. nov., isolated from tidal flat sediment.</title>
        <authorList>
            <person name="Namirimu T."/>
            <person name="Yang J.-A."/>
            <person name="Yang S.-H."/>
            <person name="Kim Y.-J."/>
            <person name="Kwon K.K."/>
        </authorList>
    </citation>
    <scope>NUCLEOTIDE SEQUENCE</scope>
    <source>
        <strain evidence="3">ES005</strain>
    </source>
</reference>
<dbReference type="KEGG" id="alka:J0B03_11610"/>
<organism evidence="3 4">
    <name type="scientific">Alkalibacter rhizosphaerae</name>
    <dbReference type="NCBI Taxonomy" id="2815577"/>
    <lineage>
        <taxon>Bacteria</taxon>
        <taxon>Bacillati</taxon>
        <taxon>Bacillota</taxon>
        <taxon>Clostridia</taxon>
        <taxon>Eubacteriales</taxon>
        <taxon>Eubacteriaceae</taxon>
        <taxon>Alkalibacter</taxon>
    </lineage>
</organism>
<dbReference type="EMBL" id="CP071444">
    <property type="protein sequence ID" value="QSX08420.1"/>
    <property type="molecule type" value="Genomic_DNA"/>
</dbReference>
<dbReference type="InterPro" id="IPR025524">
    <property type="entry name" value="DUF4412"/>
</dbReference>
<dbReference type="PANTHER" id="PTHR37507">
    <property type="entry name" value="SPORULATION PROTEIN YDCC"/>
    <property type="match status" value="1"/>
</dbReference>
<name>A0A974XGX0_9FIRM</name>
<dbReference type="Pfam" id="PF14371">
    <property type="entry name" value="DUF4412"/>
    <property type="match status" value="1"/>
</dbReference>
<dbReference type="RefSeq" id="WP_207299761.1">
    <property type="nucleotide sequence ID" value="NZ_CP071444.1"/>
</dbReference>
<proteinExistence type="predicted"/>
<dbReference type="Gene3D" id="2.50.20.10">
    <property type="entry name" value="Lipoprotein localisation LolA/LolB/LppX"/>
    <property type="match status" value="1"/>
</dbReference>
<feature type="domain" description="DUF4412" evidence="2">
    <location>
        <begin position="86"/>
        <end position="201"/>
    </location>
</feature>
<dbReference type="InterPro" id="IPR052944">
    <property type="entry name" value="Sporulation_related"/>
</dbReference>
<feature type="region of interest" description="Disordered" evidence="1">
    <location>
        <begin position="31"/>
        <end position="65"/>
    </location>
</feature>
<dbReference type="AlphaFoldDB" id="A0A974XGX0"/>
<dbReference type="PANTHER" id="PTHR37507:SF2">
    <property type="entry name" value="SPORULATION PROTEIN YDCC"/>
    <property type="match status" value="1"/>
</dbReference>
<protein>
    <submittedName>
        <fullName evidence="3">DUF4412 domain-containing protein</fullName>
    </submittedName>
</protein>
<keyword evidence="4" id="KW-1185">Reference proteome</keyword>
<feature type="compositionally biased region" description="Acidic residues" evidence="1">
    <location>
        <begin position="52"/>
        <end position="65"/>
    </location>
</feature>
<evidence type="ECO:0000313" key="3">
    <source>
        <dbReference type="EMBL" id="QSX08420.1"/>
    </source>
</evidence>
<dbReference type="PROSITE" id="PS51257">
    <property type="entry name" value="PROKAR_LIPOPROTEIN"/>
    <property type="match status" value="1"/>
</dbReference>
<evidence type="ECO:0000313" key="4">
    <source>
        <dbReference type="Proteomes" id="UP000663499"/>
    </source>
</evidence>
<sequence length="263" mass="29646">MNPMMRAKTVRIIISVIIIVALILSFSSCSPKESASDENDQPNNESTTDPSNDPEPEPEPETEITESELAALIQQGQQLTEYAYTVTMTSDFGTTSSKIWIKGDNVKMESSQDGKPYIMLYDKDASYTLDVTNKTALKMSWDDDGMEMDDDPVSFDNLPDTMDDETLTLLGKEVINGEPCFIVESVNEDDDSKVKMWIHEEYGFTMRVEFVGDDPSENVVSETSDLQVGNISDDVFVIPSDYQVIEWDDMMDLPDDWMDLDEE</sequence>